<name>A0AAD7WC88_9TELE</name>
<keyword evidence="2" id="KW-0396">Initiation factor</keyword>
<evidence type="ECO:0000256" key="1">
    <source>
        <dbReference type="ARBA" id="ARBA00005439"/>
    </source>
</evidence>
<dbReference type="AlphaFoldDB" id="A0AAD7WC88"/>
<dbReference type="SUPFAM" id="SSF54364">
    <property type="entry name" value="Translation initiation factor IF3, N-terminal domain"/>
    <property type="match status" value="1"/>
</dbReference>
<dbReference type="InterPro" id="IPR019815">
    <property type="entry name" value="Translation_initiation_fac_3_C"/>
</dbReference>
<dbReference type="GO" id="GO:0005739">
    <property type="term" value="C:mitochondrion"/>
    <property type="evidence" value="ECO:0007669"/>
    <property type="project" value="TreeGrafter"/>
</dbReference>
<organism evidence="7 8">
    <name type="scientific">Aldrovandia affinis</name>
    <dbReference type="NCBI Taxonomy" id="143900"/>
    <lineage>
        <taxon>Eukaryota</taxon>
        <taxon>Metazoa</taxon>
        <taxon>Chordata</taxon>
        <taxon>Craniata</taxon>
        <taxon>Vertebrata</taxon>
        <taxon>Euteleostomi</taxon>
        <taxon>Actinopterygii</taxon>
        <taxon>Neopterygii</taxon>
        <taxon>Teleostei</taxon>
        <taxon>Notacanthiformes</taxon>
        <taxon>Halosauridae</taxon>
        <taxon>Aldrovandia</taxon>
    </lineage>
</organism>
<dbReference type="Proteomes" id="UP001221898">
    <property type="component" value="Unassembled WGS sequence"/>
</dbReference>
<comment type="similarity">
    <text evidence="1">Belongs to the IF-3 family.</text>
</comment>
<feature type="domain" description="Translation initiation factor 3 C-terminal" evidence="5">
    <location>
        <begin position="190"/>
        <end position="272"/>
    </location>
</feature>
<keyword evidence="8" id="KW-1185">Reference proteome</keyword>
<dbReference type="InterPro" id="IPR001288">
    <property type="entry name" value="Translation_initiation_fac_3"/>
</dbReference>
<keyword evidence="3" id="KW-0648">Protein biosynthesis</keyword>
<evidence type="ECO:0000256" key="2">
    <source>
        <dbReference type="ARBA" id="ARBA00022540"/>
    </source>
</evidence>
<sequence>MRKLAISNVNALSGSASFFRVNFQLSVLPAADNAFCLLNMSVACLRTLSQTARGMCHFCLSPWKPTPRFLSHRGAPHSVGWVAALSTMVDGENERQAPRKKQQDARARSSIGSVGRKIHQRHLQVIGHDGANLGSMHRADVLRLMDQQGFKLVPLNENKDPPVYQLMTGKQIHDEQLKLREKQKAKPGPVQVKELTLSLDIASHDQDTKLQQIQSWLSKKHHVRVTLRKGRVNNTQPLDSVLEKIIQSMPVTVGLVSKPKMNQDGRMAICILRAPSKKELRQNEALRNEPIQPLPSTESSAPDGNPSPSPDSSNGSPLQQ</sequence>
<feature type="region of interest" description="Disordered" evidence="4">
    <location>
        <begin position="91"/>
        <end position="113"/>
    </location>
</feature>
<dbReference type="PANTHER" id="PTHR10938:SF0">
    <property type="entry name" value="TRANSLATION INITIATION FACTOR IF-3, MITOCHONDRIAL"/>
    <property type="match status" value="1"/>
</dbReference>
<dbReference type="GO" id="GO:0070124">
    <property type="term" value="P:mitochondrial translational initiation"/>
    <property type="evidence" value="ECO:0007669"/>
    <property type="project" value="TreeGrafter"/>
</dbReference>
<dbReference type="InterPro" id="IPR036788">
    <property type="entry name" value="T_IF-3_C_sf"/>
</dbReference>
<accession>A0AAD7WC88</accession>
<dbReference type="GO" id="GO:0003743">
    <property type="term" value="F:translation initiation factor activity"/>
    <property type="evidence" value="ECO:0007669"/>
    <property type="project" value="UniProtKB-KW"/>
</dbReference>
<dbReference type="FunFam" id="3.10.20.80:FF:000002">
    <property type="entry name" value="Mitochondrial translational initiation factor 3"/>
    <property type="match status" value="1"/>
</dbReference>
<dbReference type="Pfam" id="PF05198">
    <property type="entry name" value="IF3_N"/>
    <property type="match status" value="1"/>
</dbReference>
<dbReference type="EMBL" id="JAINUG010000167">
    <property type="protein sequence ID" value="KAJ8390599.1"/>
    <property type="molecule type" value="Genomic_DNA"/>
</dbReference>
<evidence type="ECO:0000313" key="8">
    <source>
        <dbReference type="Proteomes" id="UP001221898"/>
    </source>
</evidence>
<feature type="domain" description="Translation initiation factor 3 N-terminal" evidence="6">
    <location>
        <begin position="114"/>
        <end position="182"/>
    </location>
</feature>
<dbReference type="Gene3D" id="3.10.20.80">
    <property type="entry name" value="Translation initiation factor 3 (IF-3), N-terminal domain"/>
    <property type="match status" value="1"/>
</dbReference>
<dbReference type="SUPFAM" id="SSF55200">
    <property type="entry name" value="Translation initiation factor IF3, C-terminal domain"/>
    <property type="match status" value="1"/>
</dbReference>
<gene>
    <name evidence="7" type="ORF">AAFF_G00102050</name>
</gene>
<dbReference type="GO" id="GO:0043022">
    <property type="term" value="F:ribosome binding"/>
    <property type="evidence" value="ECO:0007669"/>
    <property type="project" value="TreeGrafter"/>
</dbReference>
<proteinExistence type="inferred from homology"/>
<comment type="caution">
    <text evidence="7">The sequence shown here is derived from an EMBL/GenBank/DDBJ whole genome shotgun (WGS) entry which is preliminary data.</text>
</comment>
<evidence type="ECO:0000259" key="5">
    <source>
        <dbReference type="Pfam" id="PF00707"/>
    </source>
</evidence>
<evidence type="ECO:0000256" key="4">
    <source>
        <dbReference type="SAM" id="MobiDB-lite"/>
    </source>
</evidence>
<dbReference type="GO" id="GO:0032790">
    <property type="term" value="P:ribosome disassembly"/>
    <property type="evidence" value="ECO:0007669"/>
    <property type="project" value="TreeGrafter"/>
</dbReference>
<evidence type="ECO:0000259" key="6">
    <source>
        <dbReference type="Pfam" id="PF05198"/>
    </source>
</evidence>
<evidence type="ECO:0000313" key="7">
    <source>
        <dbReference type="EMBL" id="KAJ8390599.1"/>
    </source>
</evidence>
<feature type="compositionally biased region" description="Basic and acidic residues" evidence="4">
    <location>
        <begin position="92"/>
        <end position="107"/>
    </location>
</feature>
<dbReference type="PANTHER" id="PTHR10938">
    <property type="entry name" value="TRANSLATION INITIATION FACTOR IF-3"/>
    <property type="match status" value="1"/>
</dbReference>
<protein>
    <recommendedName>
        <fullName evidence="9">Translation initiation factor IF-3, mitochondrial</fullName>
    </recommendedName>
</protein>
<dbReference type="InterPro" id="IPR019814">
    <property type="entry name" value="Translation_initiation_fac_3_N"/>
</dbReference>
<evidence type="ECO:0008006" key="9">
    <source>
        <dbReference type="Google" id="ProtNLM"/>
    </source>
</evidence>
<dbReference type="NCBIfam" id="TIGR00168">
    <property type="entry name" value="infC"/>
    <property type="match status" value="1"/>
</dbReference>
<evidence type="ECO:0000256" key="3">
    <source>
        <dbReference type="ARBA" id="ARBA00022917"/>
    </source>
</evidence>
<feature type="compositionally biased region" description="Low complexity" evidence="4">
    <location>
        <begin position="299"/>
        <end position="320"/>
    </location>
</feature>
<dbReference type="Pfam" id="PF00707">
    <property type="entry name" value="IF3_C"/>
    <property type="match status" value="1"/>
</dbReference>
<reference evidence="7" key="1">
    <citation type="journal article" date="2023" name="Science">
        <title>Genome structures resolve the early diversification of teleost fishes.</title>
        <authorList>
            <person name="Parey E."/>
            <person name="Louis A."/>
            <person name="Montfort J."/>
            <person name="Bouchez O."/>
            <person name="Roques C."/>
            <person name="Iampietro C."/>
            <person name="Lluch J."/>
            <person name="Castinel A."/>
            <person name="Donnadieu C."/>
            <person name="Desvignes T."/>
            <person name="Floi Bucao C."/>
            <person name="Jouanno E."/>
            <person name="Wen M."/>
            <person name="Mejri S."/>
            <person name="Dirks R."/>
            <person name="Jansen H."/>
            <person name="Henkel C."/>
            <person name="Chen W.J."/>
            <person name="Zahm M."/>
            <person name="Cabau C."/>
            <person name="Klopp C."/>
            <person name="Thompson A.W."/>
            <person name="Robinson-Rechavi M."/>
            <person name="Braasch I."/>
            <person name="Lecointre G."/>
            <person name="Bobe J."/>
            <person name="Postlethwait J.H."/>
            <person name="Berthelot C."/>
            <person name="Roest Crollius H."/>
            <person name="Guiguen Y."/>
        </authorList>
    </citation>
    <scope>NUCLEOTIDE SEQUENCE</scope>
    <source>
        <strain evidence="7">NC1722</strain>
    </source>
</reference>
<dbReference type="InterPro" id="IPR036787">
    <property type="entry name" value="T_IF-3_N_sf"/>
</dbReference>
<feature type="region of interest" description="Disordered" evidence="4">
    <location>
        <begin position="280"/>
        <end position="320"/>
    </location>
</feature>
<dbReference type="Gene3D" id="3.30.110.10">
    <property type="entry name" value="Translation initiation factor 3 (IF-3), C-terminal domain"/>
    <property type="match status" value="1"/>
</dbReference>